<sequence>MVSFNEAVSAYSQLGGVAGKAAGASTASTPVSGSGGEGGDFTEALKEATEGAIETMRGGEEQSFRATMGNADMNEVVMAVSKAELTLQTVVSIRDKAVQAYQDILRMPI</sequence>
<keyword evidence="7" id="KW-0282">Flagellum</keyword>
<protein>
    <recommendedName>
        <fullName evidence="4 5">Flagellar hook-basal body complex protein FliE</fullName>
    </recommendedName>
</protein>
<keyword evidence="7" id="KW-0966">Cell projection</keyword>
<keyword evidence="7" id="KW-0969">Cilium</keyword>
<comment type="similarity">
    <text evidence="2 4">Belongs to the FliE family.</text>
</comment>
<evidence type="ECO:0000313" key="7">
    <source>
        <dbReference type="EMBL" id="MFC4351165.1"/>
    </source>
</evidence>
<proteinExistence type="inferred from homology"/>
<dbReference type="PANTHER" id="PTHR34653">
    <property type="match status" value="1"/>
</dbReference>
<keyword evidence="3 4" id="KW-0975">Bacterial flagellum</keyword>
<reference evidence="8" key="1">
    <citation type="journal article" date="2019" name="Int. J. Syst. Evol. Microbiol.">
        <title>The Global Catalogue of Microorganisms (GCM) 10K type strain sequencing project: providing services to taxonomists for standard genome sequencing and annotation.</title>
        <authorList>
            <consortium name="The Broad Institute Genomics Platform"/>
            <consortium name="The Broad Institute Genome Sequencing Center for Infectious Disease"/>
            <person name="Wu L."/>
            <person name="Ma J."/>
        </authorList>
    </citation>
    <scope>NUCLEOTIDE SEQUENCE [LARGE SCALE GENOMIC DNA]</scope>
    <source>
        <strain evidence="8">CECT 8472</strain>
    </source>
</reference>
<feature type="region of interest" description="Disordered" evidence="6">
    <location>
        <begin position="21"/>
        <end position="40"/>
    </location>
</feature>
<dbReference type="HAMAP" id="MF_00724">
    <property type="entry name" value="FliE"/>
    <property type="match status" value="1"/>
</dbReference>
<evidence type="ECO:0000313" key="8">
    <source>
        <dbReference type="Proteomes" id="UP001595799"/>
    </source>
</evidence>
<dbReference type="RefSeq" id="WP_382421504.1">
    <property type="nucleotide sequence ID" value="NZ_JBHSCW010000003.1"/>
</dbReference>
<accession>A0ABV8UJU9</accession>
<comment type="subcellular location">
    <subcellularLocation>
        <location evidence="1 4">Bacterial flagellum basal body</location>
    </subcellularLocation>
</comment>
<evidence type="ECO:0000256" key="3">
    <source>
        <dbReference type="ARBA" id="ARBA00023143"/>
    </source>
</evidence>
<comment type="caution">
    <text evidence="7">The sequence shown here is derived from an EMBL/GenBank/DDBJ whole genome shotgun (WGS) entry which is preliminary data.</text>
</comment>
<dbReference type="Pfam" id="PF02049">
    <property type="entry name" value="FliE"/>
    <property type="match status" value="1"/>
</dbReference>
<evidence type="ECO:0000256" key="6">
    <source>
        <dbReference type="SAM" id="MobiDB-lite"/>
    </source>
</evidence>
<organism evidence="7 8">
    <name type="scientific">Fodinicurvata halophila</name>
    <dbReference type="NCBI Taxonomy" id="1419723"/>
    <lineage>
        <taxon>Bacteria</taxon>
        <taxon>Pseudomonadati</taxon>
        <taxon>Pseudomonadota</taxon>
        <taxon>Alphaproteobacteria</taxon>
        <taxon>Rhodospirillales</taxon>
        <taxon>Rhodovibrionaceae</taxon>
        <taxon>Fodinicurvata</taxon>
    </lineage>
</organism>
<keyword evidence="8" id="KW-1185">Reference proteome</keyword>
<dbReference type="PANTHER" id="PTHR34653:SF1">
    <property type="entry name" value="FLAGELLAR HOOK-BASAL BODY COMPLEX PROTEIN FLIE"/>
    <property type="match status" value="1"/>
</dbReference>
<dbReference type="Proteomes" id="UP001595799">
    <property type="component" value="Unassembled WGS sequence"/>
</dbReference>
<dbReference type="PRINTS" id="PR01006">
    <property type="entry name" value="FLGHOOKFLIE"/>
</dbReference>
<gene>
    <name evidence="4 7" type="primary">fliE</name>
    <name evidence="7" type="ORF">ACFOW6_06360</name>
</gene>
<evidence type="ECO:0000256" key="2">
    <source>
        <dbReference type="ARBA" id="ARBA00009272"/>
    </source>
</evidence>
<dbReference type="EMBL" id="JBHSCW010000003">
    <property type="protein sequence ID" value="MFC4351165.1"/>
    <property type="molecule type" value="Genomic_DNA"/>
</dbReference>
<dbReference type="InterPro" id="IPR001624">
    <property type="entry name" value="FliE"/>
</dbReference>
<dbReference type="NCBIfam" id="TIGR00205">
    <property type="entry name" value="fliE"/>
    <property type="match status" value="1"/>
</dbReference>
<evidence type="ECO:0000256" key="1">
    <source>
        <dbReference type="ARBA" id="ARBA00004117"/>
    </source>
</evidence>
<name>A0ABV8UJU9_9PROT</name>
<evidence type="ECO:0000256" key="5">
    <source>
        <dbReference type="NCBIfam" id="TIGR00205"/>
    </source>
</evidence>
<evidence type="ECO:0000256" key="4">
    <source>
        <dbReference type="HAMAP-Rule" id="MF_00724"/>
    </source>
</evidence>